<evidence type="ECO:0000313" key="2">
    <source>
        <dbReference type="Proteomes" id="UP001063166"/>
    </source>
</evidence>
<evidence type="ECO:0000313" key="1">
    <source>
        <dbReference type="EMBL" id="GLB38968.1"/>
    </source>
</evidence>
<gene>
    <name evidence="1" type="ORF">LshimejAT787_0601300</name>
</gene>
<dbReference type="Proteomes" id="UP001063166">
    <property type="component" value="Unassembled WGS sequence"/>
</dbReference>
<keyword evidence="2" id="KW-1185">Reference proteome</keyword>
<accession>A0A9P3PN69</accession>
<sequence>MQAGIMLANITAGGWPRTELYLCNERTLLSYAGGSGLEAAQIASSQCIRVSSRFNKFSSWRTIYENELEEARAVQIQDESEQPSLRLSDLSHATVIRSL</sequence>
<name>A0A9P3PN69_LYOSH</name>
<protein>
    <submittedName>
        <fullName evidence="1">Uncharacterized protein</fullName>
    </submittedName>
</protein>
<reference evidence="1" key="1">
    <citation type="submission" date="2022-07" db="EMBL/GenBank/DDBJ databases">
        <title>The genome of Lyophyllum shimeji provides insight into the initial evolution of ectomycorrhizal fungal genome.</title>
        <authorList>
            <person name="Kobayashi Y."/>
            <person name="Shibata T."/>
            <person name="Hirakawa H."/>
            <person name="Shigenobu S."/>
            <person name="Nishiyama T."/>
            <person name="Yamada A."/>
            <person name="Hasebe M."/>
            <person name="Kawaguchi M."/>
        </authorList>
    </citation>
    <scope>NUCLEOTIDE SEQUENCE</scope>
    <source>
        <strain evidence="1">AT787</strain>
    </source>
</reference>
<organism evidence="1 2">
    <name type="scientific">Lyophyllum shimeji</name>
    <name type="common">Hon-shimeji</name>
    <name type="synonym">Tricholoma shimeji</name>
    <dbReference type="NCBI Taxonomy" id="47721"/>
    <lineage>
        <taxon>Eukaryota</taxon>
        <taxon>Fungi</taxon>
        <taxon>Dikarya</taxon>
        <taxon>Basidiomycota</taxon>
        <taxon>Agaricomycotina</taxon>
        <taxon>Agaricomycetes</taxon>
        <taxon>Agaricomycetidae</taxon>
        <taxon>Agaricales</taxon>
        <taxon>Tricholomatineae</taxon>
        <taxon>Lyophyllaceae</taxon>
        <taxon>Lyophyllum</taxon>
    </lineage>
</organism>
<dbReference type="EMBL" id="BRPK01000006">
    <property type="protein sequence ID" value="GLB38968.1"/>
    <property type="molecule type" value="Genomic_DNA"/>
</dbReference>
<comment type="caution">
    <text evidence="1">The sequence shown here is derived from an EMBL/GenBank/DDBJ whole genome shotgun (WGS) entry which is preliminary data.</text>
</comment>
<proteinExistence type="predicted"/>
<dbReference type="AlphaFoldDB" id="A0A9P3PN69"/>